<organism evidence="2 3">
    <name type="scientific">Ostreobium quekettii</name>
    <dbReference type="NCBI Taxonomy" id="121088"/>
    <lineage>
        <taxon>Eukaryota</taxon>
        <taxon>Viridiplantae</taxon>
        <taxon>Chlorophyta</taxon>
        <taxon>core chlorophytes</taxon>
        <taxon>Ulvophyceae</taxon>
        <taxon>TCBD clade</taxon>
        <taxon>Bryopsidales</taxon>
        <taxon>Ostreobineae</taxon>
        <taxon>Ostreobiaceae</taxon>
        <taxon>Ostreobium</taxon>
    </lineage>
</organism>
<sequence length="498" mass="54518">MAAVPPPGPPPPCLCPTAPPSEVAPAAPQGLDTLLVVIRQYKAVHDLVKHNKAALELLRESVDLLESCLMGAARGRLPIGAECLEGLEPILWECVELVRRHTRADGGSLMNRMREYLRAALGSATVAGEVEGLLKRLHRHSHHLRGALGLENLAQMSEMPTRLPEAMVQKDERHKQFFFQQELAQAGGAQSAGMEGMVAGASAARAGWAVRGEEIEWDACEARRQKVGEGGMGALYKARWKEQDVAVRVLPEGDVMEEPEVAAEFFGDVDFFTKLSHKNVARLHGVRASQPYLMVMELAACGNLHSLHHGDHAPCLSWLARAEMLMDGARGLAHLHSLRLSHKNLKSEDMLVFPDRASISGYAIKVSDFGMATTKTKTRQLTRFAGAANGGQPLPPPEYCEGFTHGLKSDIFSFGVVMYELAGRRPPTSTRYRRRSVDVDDALSLERYFRVPPECPGRLRALMARCCVTNPYDRPGMGEVARELEGLVGSLATKAVED</sequence>
<dbReference type="Proteomes" id="UP000708148">
    <property type="component" value="Unassembled WGS sequence"/>
</dbReference>
<dbReference type="Gene3D" id="1.10.510.10">
    <property type="entry name" value="Transferase(Phosphotransferase) domain 1"/>
    <property type="match status" value="1"/>
</dbReference>
<comment type="caution">
    <text evidence="2">The sequence shown here is derived from an EMBL/GenBank/DDBJ whole genome shotgun (WGS) entry which is preliminary data.</text>
</comment>
<dbReference type="EMBL" id="CAJHUC010000764">
    <property type="protein sequence ID" value="CAD7698115.1"/>
    <property type="molecule type" value="Genomic_DNA"/>
</dbReference>
<name>A0A8S1IS63_9CHLO</name>
<keyword evidence="3" id="KW-1185">Reference proteome</keyword>
<proteinExistence type="predicted"/>
<evidence type="ECO:0000313" key="2">
    <source>
        <dbReference type="EMBL" id="CAD7698115.1"/>
    </source>
</evidence>
<dbReference type="InterPro" id="IPR000719">
    <property type="entry name" value="Prot_kinase_dom"/>
</dbReference>
<dbReference type="GO" id="GO:0004674">
    <property type="term" value="F:protein serine/threonine kinase activity"/>
    <property type="evidence" value="ECO:0007669"/>
    <property type="project" value="TreeGrafter"/>
</dbReference>
<evidence type="ECO:0000313" key="3">
    <source>
        <dbReference type="Proteomes" id="UP000708148"/>
    </source>
</evidence>
<protein>
    <recommendedName>
        <fullName evidence="1">Protein kinase domain-containing protein</fullName>
    </recommendedName>
</protein>
<dbReference type="SUPFAM" id="SSF56112">
    <property type="entry name" value="Protein kinase-like (PK-like)"/>
    <property type="match status" value="1"/>
</dbReference>
<dbReference type="OrthoDB" id="1335080at2759"/>
<dbReference type="GO" id="GO:0005524">
    <property type="term" value="F:ATP binding"/>
    <property type="evidence" value="ECO:0007669"/>
    <property type="project" value="InterPro"/>
</dbReference>
<dbReference type="Pfam" id="PF07714">
    <property type="entry name" value="PK_Tyr_Ser-Thr"/>
    <property type="match status" value="1"/>
</dbReference>
<dbReference type="InterPro" id="IPR001245">
    <property type="entry name" value="Ser-Thr/Tyr_kinase_cat_dom"/>
</dbReference>
<dbReference type="InterPro" id="IPR051681">
    <property type="entry name" value="Ser/Thr_Kinases-Pseudokinases"/>
</dbReference>
<evidence type="ECO:0000259" key="1">
    <source>
        <dbReference type="PROSITE" id="PS50011"/>
    </source>
</evidence>
<dbReference type="InterPro" id="IPR011009">
    <property type="entry name" value="Kinase-like_dom_sf"/>
</dbReference>
<dbReference type="AlphaFoldDB" id="A0A8S1IS63"/>
<dbReference type="PANTHER" id="PTHR44329">
    <property type="entry name" value="SERINE/THREONINE-PROTEIN KINASE TNNI3K-RELATED"/>
    <property type="match status" value="1"/>
</dbReference>
<feature type="domain" description="Protein kinase" evidence="1">
    <location>
        <begin position="221"/>
        <end position="488"/>
    </location>
</feature>
<dbReference type="Gene3D" id="3.30.200.20">
    <property type="entry name" value="Phosphorylase Kinase, domain 1"/>
    <property type="match status" value="1"/>
</dbReference>
<accession>A0A8S1IS63</accession>
<reference evidence="2" key="1">
    <citation type="submission" date="2020-12" db="EMBL/GenBank/DDBJ databases">
        <authorList>
            <person name="Iha C."/>
        </authorList>
    </citation>
    <scope>NUCLEOTIDE SEQUENCE</scope>
</reference>
<dbReference type="PROSITE" id="PS50011">
    <property type="entry name" value="PROTEIN_KINASE_DOM"/>
    <property type="match status" value="1"/>
</dbReference>
<gene>
    <name evidence="2" type="ORF">OSTQU699_LOCUS3476</name>
</gene>